<dbReference type="EMBL" id="BMAC01000253">
    <property type="protein sequence ID" value="GFP91722.1"/>
    <property type="molecule type" value="Genomic_DNA"/>
</dbReference>
<evidence type="ECO:0000256" key="2">
    <source>
        <dbReference type="ARBA" id="ARBA00010077"/>
    </source>
</evidence>
<dbReference type="Pfam" id="PF04939">
    <property type="entry name" value="RRS1"/>
    <property type="match status" value="1"/>
</dbReference>
<keyword evidence="4 6" id="KW-0539">Nucleus</keyword>
<name>A0A830C0N7_9LAMI</name>
<dbReference type="InterPro" id="IPR007023">
    <property type="entry name" value="Ribosom_reg"/>
</dbReference>
<evidence type="ECO:0000256" key="3">
    <source>
        <dbReference type="ARBA" id="ARBA00022517"/>
    </source>
</evidence>
<accession>A0A830C0N7</accession>
<sequence>MIVWLKCMLPKSFLKLRFSGSHVPIQFLNSINDDNDIPIIEAKASDEPGTDPFAERRKEKKIKVDKQEKNRHIQLAATSLPITETLENPKKFLPTVEGSGMSAMERQQTEKILNKLISKNSHEILNVEKAVKTNGFPENTLPEELLKLLKSLASNWGDSIELRAVKVVHLSGAMTNEIYRISWTTKTDNERTVLVRLYGDGVDHFFDRDEEIHTFECLSSHGYGPKLLGQFHEGHVEEFIQARAYLLF</sequence>
<comment type="subcellular location">
    <subcellularLocation>
        <location evidence="1 6">Nucleus</location>
    </subcellularLocation>
</comment>
<organism evidence="7 8">
    <name type="scientific">Phtheirospermum japonicum</name>
    <dbReference type="NCBI Taxonomy" id="374723"/>
    <lineage>
        <taxon>Eukaryota</taxon>
        <taxon>Viridiplantae</taxon>
        <taxon>Streptophyta</taxon>
        <taxon>Embryophyta</taxon>
        <taxon>Tracheophyta</taxon>
        <taxon>Spermatophyta</taxon>
        <taxon>Magnoliopsida</taxon>
        <taxon>eudicotyledons</taxon>
        <taxon>Gunneridae</taxon>
        <taxon>Pentapetalae</taxon>
        <taxon>asterids</taxon>
        <taxon>lamiids</taxon>
        <taxon>Lamiales</taxon>
        <taxon>Orobanchaceae</taxon>
        <taxon>Orobanchaceae incertae sedis</taxon>
        <taxon>Phtheirospermum</taxon>
    </lineage>
</organism>
<dbReference type="Gene3D" id="3.30.200.20">
    <property type="entry name" value="Phosphorylase Kinase, domain 1"/>
    <property type="match status" value="1"/>
</dbReference>
<dbReference type="InterPro" id="IPR011009">
    <property type="entry name" value="Kinase-like_dom_sf"/>
</dbReference>
<keyword evidence="7" id="KW-0418">Kinase</keyword>
<comment type="similarity">
    <text evidence="2 6">Belongs to the RRS1 family.</text>
</comment>
<evidence type="ECO:0000256" key="6">
    <source>
        <dbReference type="RuleBase" id="RU364132"/>
    </source>
</evidence>
<reference evidence="7" key="1">
    <citation type="submission" date="2020-07" db="EMBL/GenBank/DDBJ databases">
        <title>Ethylene signaling mediates host invasion by parasitic plants.</title>
        <authorList>
            <person name="Yoshida S."/>
        </authorList>
    </citation>
    <scope>NUCLEOTIDE SEQUENCE</scope>
    <source>
        <strain evidence="7">Okayama</strain>
    </source>
</reference>
<dbReference type="SUPFAM" id="SSF56112">
    <property type="entry name" value="Protein kinase-like (PK-like)"/>
    <property type="match status" value="1"/>
</dbReference>
<dbReference type="Proteomes" id="UP000653305">
    <property type="component" value="Unassembled WGS sequence"/>
</dbReference>
<dbReference type="GO" id="GO:0006646">
    <property type="term" value="P:phosphatidylethanolamine biosynthetic process"/>
    <property type="evidence" value="ECO:0007669"/>
    <property type="project" value="TreeGrafter"/>
</dbReference>
<proteinExistence type="inferred from homology"/>
<dbReference type="GO" id="GO:0005634">
    <property type="term" value="C:nucleus"/>
    <property type="evidence" value="ECO:0007669"/>
    <property type="project" value="UniProtKB-SubCell"/>
</dbReference>
<dbReference type="GO" id="GO:0004103">
    <property type="term" value="F:choline kinase activity"/>
    <property type="evidence" value="ECO:0007669"/>
    <property type="project" value="TreeGrafter"/>
</dbReference>
<dbReference type="PANTHER" id="PTHR22603">
    <property type="entry name" value="CHOLINE/ETHANOALAMINE KINASE"/>
    <property type="match status" value="1"/>
</dbReference>
<evidence type="ECO:0000256" key="5">
    <source>
        <dbReference type="ARBA" id="ARBA00038211"/>
    </source>
</evidence>
<dbReference type="AlphaFoldDB" id="A0A830C0N7"/>
<dbReference type="Pfam" id="PF01633">
    <property type="entry name" value="Choline_kinase"/>
    <property type="match status" value="1"/>
</dbReference>
<keyword evidence="7" id="KW-0808">Transferase</keyword>
<evidence type="ECO:0000256" key="1">
    <source>
        <dbReference type="ARBA" id="ARBA00004123"/>
    </source>
</evidence>
<keyword evidence="3 6" id="KW-0690">Ribosome biogenesis</keyword>
<keyword evidence="8" id="KW-1185">Reference proteome</keyword>
<comment type="similarity">
    <text evidence="5">Belongs to the choline/ethanolamine kinase family.</text>
</comment>
<evidence type="ECO:0000313" key="8">
    <source>
        <dbReference type="Proteomes" id="UP000653305"/>
    </source>
</evidence>
<dbReference type="OrthoDB" id="10267235at2759"/>
<comment type="function">
    <text evidence="6">Involved in ribosomal large subunit assembly.</text>
</comment>
<comment type="caution">
    <text evidence="7">The sequence shown here is derived from an EMBL/GenBank/DDBJ whole genome shotgun (WGS) entry which is preliminary data.</text>
</comment>
<protein>
    <recommendedName>
        <fullName evidence="6">Ribosome biogenesis regulatory protein</fullName>
    </recommendedName>
</protein>
<evidence type="ECO:0000313" key="7">
    <source>
        <dbReference type="EMBL" id="GFP91722.1"/>
    </source>
</evidence>
<dbReference type="GO" id="GO:0005737">
    <property type="term" value="C:cytoplasm"/>
    <property type="evidence" value="ECO:0007669"/>
    <property type="project" value="TreeGrafter"/>
</dbReference>
<gene>
    <name evidence="7" type="ORF">PHJA_001316200</name>
</gene>
<dbReference type="GO" id="GO:0042254">
    <property type="term" value="P:ribosome biogenesis"/>
    <property type="evidence" value="ECO:0007669"/>
    <property type="project" value="UniProtKB-KW"/>
</dbReference>
<dbReference type="PANTHER" id="PTHR22603:SF93">
    <property type="entry name" value="RE24176P"/>
    <property type="match status" value="1"/>
</dbReference>
<evidence type="ECO:0000256" key="4">
    <source>
        <dbReference type="ARBA" id="ARBA00023242"/>
    </source>
</evidence>
<dbReference type="GO" id="GO:0004305">
    <property type="term" value="F:ethanolamine kinase activity"/>
    <property type="evidence" value="ECO:0007669"/>
    <property type="project" value="TreeGrafter"/>
</dbReference>